<dbReference type="PANTHER" id="PTHR36505:SF1">
    <property type="entry name" value="BLR1072 PROTEIN"/>
    <property type="match status" value="1"/>
</dbReference>
<reference evidence="4 5" key="1">
    <citation type="journal article" date="2014" name="Int. J. Syst. Evol. Microbiol.">
        <title>Celeribacter indicus sp. nov., a polycyclic aromatic hydrocarbon-degrading bacterium from deep-sea sediment and reclassification of Huaishuia halophila as Celeribacter halophilus comb. nov.</title>
        <authorList>
            <person name="Lai Q."/>
            <person name="Cao J."/>
            <person name="Yuan J."/>
            <person name="Li F."/>
            <person name="Shao Z."/>
        </authorList>
    </citation>
    <scope>NUCLEOTIDE SEQUENCE [LARGE SCALE GENOMIC DNA]</scope>
    <source>
        <strain evidence="4">P73</strain>
    </source>
</reference>
<sequence length="327" mass="34322">MKKLFATTALGLCLAMPAVAQDTAPDPNPATDEPAATTDMTTDQNMSAQTGGDVFYGSVEHAVMASDFIGKRVYSTESDVDTSANMTDADENWEDIGEISDVVISLNGDVEAVLVDVGGFLGMGEKTVAVNLDELNMVPDGDSADDYFLVLTGSRAALEEAPEYQEQTNDTIGADGSTTLDGTTDGAAVTGTPGTTTDPAADPLNNETGATDRAMTEDRTDGTAGTGAAMTDEDQLAAWDEFTAEDLTGQTVYGTNGDEIGEIGDVVLDDEMKVSQIIVDVGGFLGIGEKQVALDPSQIQLQQDGDNITLHVESTEEELEQMPEYDI</sequence>
<dbReference type="PANTHER" id="PTHR36505">
    <property type="entry name" value="BLR1072 PROTEIN"/>
    <property type="match status" value="1"/>
</dbReference>
<evidence type="ECO:0000313" key="4">
    <source>
        <dbReference type="EMBL" id="AJE45543.1"/>
    </source>
</evidence>
<dbReference type="KEGG" id="cid:P73_0828"/>
<dbReference type="SUPFAM" id="SSF50346">
    <property type="entry name" value="PRC-barrel domain"/>
    <property type="match status" value="2"/>
</dbReference>
<feature type="domain" description="PRC-barrel" evidence="3">
    <location>
        <begin position="240"/>
        <end position="312"/>
    </location>
</feature>
<evidence type="ECO:0000313" key="5">
    <source>
        <dbReference type="Proteomes" id="UP000031521"/>
    </source>
</evidence>
<dbReference type="OrthoDB" id="7876889at2"/>
<accession>A0A0B5DPP6</accession>
<organism evidence="4 5">
    <name type="scientific">Celeribacter indicus</name>
    <dbReference type="NCBI Taxonomy" id="1208324"/>
    <lineage>
        <taxon>Bacteria</taxon>
        <taxon>Pseudomonadati</taxon>
        <taxon>Pseudomonadota</taxon>
        <taxon>Alphaproteobacteria</taxon>
        <taxon>Rhodobacterales</taxon>
        <taxon>Roseobacteraceae</taxon>
        <taxon>Celeribacter</taxon>
    </lineage>
</organism>
<feature type="region of interest" description="Disordered" evidence="1">
    <location>
        <begin position="160"/>
        <end position="230"/>
    </location>
</feature>
<dbReference type="InterPro" id="IPR011033">
    <property type="entry name" value="PRC_barrel-like_sf"/>
</dbReference>
<dbReference type="RefSeq" id="WP_043868599.1">
    <property type="nucleotide sequence ID" value="NZ_CP004393.1"/>
</dbReference>
<dbReference type="STRING" id="1208324.P73_0828"/>
<dbReference type="InterPro" id="IPR027275">
    <property type="entry name" value="PRC-brl_dom"/>
</dbReference>
<dbReference type="Gene3D" id="2.30.30.240">
    <property type="entry name" value="PRC-barrel domain"/>
    <property type="match status" value="2"/>
</dbReference>
<dbReference type="Proteomes" id="UP000031521">
    <property type="component" value="Chromosome"/>
</dbReference>
<gene>
    <name evidence="4" type="ORF">P73_0828</name>
</gene>
<evidence type="ECO:0000259" key="3">
    <source>
        <dbReference type="Pfam" id="PF05239"/>
    </source>
</evidence>
<dbReference type="AlphaFoldDB" id="A0A0B5DPP6"/>
<evidence type="ECO:0000256" key="1">
    <source>
        <dbReference type="SAM" id="MobiDB-lite"/>
    </source>
</evidence>
<feature type="signal peptide" evidence="2">
    <location>
        <begin position="1"/>
        <end position="20"/>
    </location>
</feature>
<feature type="compositionally biased region" description="Low complexity" evidence="1">
    <location>
        <begin position="173"/>
        <end position="203"/>
    </location>
</feature>
<feature type="chain" id="PRO_5002113944" description="PRC-barrel domain-containing protein" evidence="2">
    <location>
        <begin position="21"/>
        <end position="327"/>
    </location>
</feature>
<dbReference type="Pfam" id="PF05239">
    <property type="entry name" value="PRC"/>
    <property type="match status" value="2"/>
</dbReference>
<evidence type="ECO:0000256" key="2">
    <source>
        <dbReference type="SAM" id="SignalP"/>
    </source>
</evidence>
<proteinExistence type="predicted"/>
<feature type="domain" description="PRC-barrel" evidence="3">
    <location>
        <begin position="65"/>
        <end position="151"/>
    </location>
</feature>
<protein>
    <recommendedName>
        <fullName evidence="3">PRC-barrel domain-containing protein</fullName>
    </recommendedName>
</protein>
<dbReference type="EMBL" id="CP004393">
    <property type="protein sequence ID" value="AJE45543.1"/>
    <property type="molecule type" value="Genomic_DNA"/>
</dbReference>
<dbReference type="HOGENOM" id="CLU_051335_1_0_5"/>
<keyword evidence="2" id="KW-0732">Signal</keyword>
<keyword evidence="5" id="KW-1185">Reference proteome</keyword>
<name>A0A0B5DPP6_9RHOB</name>